<gene>
    <name evidence="1" type="primary">P0613B07.117</name>
</gene>
<reference evidence="2" key="2">
    <citation type="journal article" date="2008" name="Nucleic Acids Res.">
        <title>The rice annotation project database (RAP-DB): 2008 update.</title>
        <authorList>
            <consortium name="The rice annotation project (RAP)"/>
        </authorList>
    </citation>
    <scope>GENOME REANNOTATION</scope>
    <source>
        <strain evidence="2">cv. Nipponbare</strain>
    </source>
</reference>
<name>Q8H2S2_ORYSJ</name>
<dbReference type="EMBL" id="AP005462">
    <property type="protein sequence ID" value="BAC22455.1"/>
    <property type="molecule type" value="Genomic_DNA"/>
</dbReference>
<evidence type="ECO:0000313" key="1">
    <source>
        <dbReference type="EMBL" id="BAC22455.1"/>
    </source>
</evidence>
<organism evidence="1 2">
    <name type="scientific">Oryza sativa subsp. japonica</name>
    <name type="common">Rice</name>
    <dbReference type="NCBI Taxonomy" id="39947"/>
    <lineage>
        <taxon>Eukaryota</taxon>
        <taxon>Viridiplantae</taxon>
        <taxon>Streptophyta</taxon>
        <taxon>Embryophyta</taxon>
        <taxon>Tracheophyta</taxon>
        <taxon>Spermatophyta</taxon>
        <taxon>Magnoliopsida</taxon>
        <taxon>Liliopsida</taxon>
        <taxon>Poales</taxon>
        <taxon>Poaceae</taxon>
        <taxon>BOP clade</taxon>
        <taxon>Oryzoideae</taxon>
        <taxon>Oryzeae</taxon>
        <taxon>Oryzinae</taxon>
        <taxon>Oryza</taxon>
        <taxon>Oryza sativa</taxon>
    </lineage>
</organism>
<dbReference type="AlphaFoldDB" id="Q8H2S2"/>
<sequence>MGWGRRGKREKWNQLVEANSMARWFGLRSSGEGDRVVAAMGRRENWNSILYGIEEGWPAIYRGERRW</sequence>
<evidence type="ECO:0000313" key="2">
    <source>
        <dbReference type="Proteomes" id="UP000000763"/>
    </source>
</evidence>
<accession>Q8H2S2</accession>
<protein>
    <submittedName>
        <fullName evidence="1">Uncharacterized protein</fullName>
    </submittedName>
</protein>
<dbReference type="Proteomes" id="UP000000763">
    <property type="component" value="Chromosome 7"/>
</dbReference>
<proteinExistence type="predicted"/>
<reference evidence="2" key="1">
    <citation type="journal article" date="2005" name="Nature">
        <title>The map-based sequence of the rice genome.</title>
        <authorList>
            <consortium name="International rice genome sequencing project (IRGSP)"/>
            <person name="Matsumoto T."/>
            <person name="Wu J."/>
            <person name="Kanamori H."/>
            <person name="Katayose Y."/>
            <person name="Fujisawa M."/>
            <person name="Namiki N."/>
            <person name="Mizuno H."/>
            <person name="Yamamoto K."/>
            <person name="Antonio B.A."/>
            <person name="Baba T."/>
            <person name="Sakata K."/>
            <person name="Nagamura Y."/>
            <person name="Aoki H."/>
            <person name="Arikawa K."/>
            <person name="Arita K."/>
            <person name="Bito T."/>
            <person name="Chiden Y."/>
            <person name="Fujitsuka N."/>
            <person name="Fukunaka R."/>
            <person name="Hamada M."/>
            <person name="Harada C."/>
            <person name="Hayashi A."/>
            <person name="Hijishita S."/>
            <person name="Honda M."/>
            <person name="Hosokawa S."/>
            <person name="Ichikawa Y."/>
            <person name="Idonuma A."/>
            <person name="Iijima M."/>
            <person name="Ikeda M."/>
            <person name="Ikeno M."/>
            <person name="Ito K."/>
            <person name="Ito S."/>
            <person name="Ito T."/>
            <person name="Ito Y."/>
            <person name="Ito Y."/>
            <person name="Iwabuchi A."/>
            <person name="Kamiya K."/>
            <person name="Karasawa W."/>
            <person name="Kurita K."/>
            <person name="Katagiri S."/>
            <person name="Kikuta A."/>
            <person name="Kobayashi H."/>
            <person name="Kobayashi N."/>
            <person name="Machita K."/>
            <person name="Maehara T."/>
            <person name="Masukawa M."/>
            <person name="Mizubayashi T."/>
            <person name="Mukai Y."/>
            <person name="Nagasaki H."/>
            <person name="Nagata Y."/>
            <person name="Naito S."/>
            <person name="Nakashima M."/>
            <person name="Nakama Y."/>
            <person name="Nakamichi Y."/>
            <person name="Nakamura M."/>
            <person name="Meguro A."/>
            <person name="Negishi M."/>
            <person name="Ohta I."/>
            <person name="Ohta T."/>
            <person name="Okamoto M."/>
            <person name="Ono N."/>
            <person name="Saji S."/>
            <person name="Sakaguchi M."/>
            <person name="Sakai K."/>
            <person name="Shibata M."/>
            <person name="Shimokawa T."/>
            <person name="Song J."/>
            <person name="Takazaki Y."/>
            <person name="Terasawa K."/>
            <person name="Tsugane M."/>
            <person name="Tsuji K."/>
            <person name="Ueda S."/>
            <person name="Waki K."/>
            <person name="Yamagata H."/>
            <person name="Yamamoto M."/>
            <person name="Yamamoto S."/>
            <person name="Yamane H."/>
            <person name="Yoshiki S."/>
            <person name="Yoshihara R."/>
            <person name="Yukawa K."/>
            <person name="Zhong H."/>
            <person name="Yano M."/>
            <person name="Yuan Q."/>
            <person name="Ouyang S."/>
            <person name="Liu J."/>
            <person name="Jones K.M."/>
            <person name="Gansberger K."/>
            <person name="Moffat K."/>
            <person name="Hill J."/>
            <person name="Bera J."/>
            <person name="Fadrosh D."/>
            <person name="Jin S."/>
            <person name="Johri S."/>
            <person name="Kim M."/>
            <person name="Overton L."/>
            <person name="Reardon M."/>
            <person name="Tsitrin T."/>
            <person name="Vuong H."/>
            <person name="Weaver B."/>
            <person name="Ciecko A."/>
            <person name="Tallon L."/>
            <person name="Jackson J."/>
            <person name="Pai G."/>
            <person name="Aken S.V."/>
            <person name="Utterback T."/>
            <person name="Reidmuller S."/>
            <person name="Feldblyum T."/>
            <person name="Hsiao J."/>
            <person name="Zismann V."/>
            <person name="Iobst S."/>
            <person name="de Vazeille A.R."/>
            <person name="Buell C.R."/>
            <person name="Ying K."/>
            <person name="Li Y."/>
            <person name="Lu T."/>
            <person name="Huang Y."/>
            <person name="Zhao Q."/>
            <person name="Feng Q."/>
            <person name="Zhang L."/>
            <person name="Zhu J."/>
            <person name="Weng Q."/>
            <person name="Mu J."/>
            <person name="Lu Y."/>
            <person name="Fan D."/>
            <person name="Liu Y."/>
            <person name="Guan J."/>
            <person name="Zhang Y."/>
            <person name="Yu S."/>
            <person name="Liu X."/>
            <person name="Zhang Y."/>
            <person name="Hong G."/>
            <person name="Han B."/>
            <person name="Choisne N."/>
            <person name="Demange N."/>
            <person name="Orjeda G."/>
            <person name="Samain S."/>
            <person name="Cattolico L."/>
            <person name="Pelletier E."/>
            <person name="Couloux A."/>
            <person name="Segurens B."/>
            <person name="Wincker P."/>
            <person name="D'Hont A."/>
            <person name="Scarpelli C."/>
            <person name="Weissenbach J."/>
            <person name="Salanoubat M."/>
            <person name="Quetier F."/>
            <person name="Yu Y."/>
            <person name="Kim H.R."/>
            <person name="Rambo T."/>
            <person name="Currie J."/>
            <person name="Collura K."/>
            <person name="Luo M."/>
            <person name="Yang T."/>
            <person name="Ammiraju J.S.S."/>
            <person name="Engler F."/>
            <person name="Soderlund C."/>
            <person name="Wing R.A."/>
            <person name="Palmer L.E."/>
            <person name="de la Bastide M."/>
            <person name="Spiegel L."/>
            <person name="Nascimento L."/>
            <person name="Zutavern T."/>
            <person name="O'Shaughnessy A."/>
            <person name="Dike S."/>
            <person name="Dedhia N."/>
            <person name="Preston R."/>
            <person name="Balija V."/>
            <person name="McCombie W.R."/>
            <person name="Chow T."/>
            <person name="Chen H."/>
            <person name="Chung M."/>
            <person name="Chen C."/>
            <person name="Shaw J."/>
            <person name="Wu H."/>
            <person name="Hsiao K."/>
            <person name="Chao Y."/>
            <person name="Chu M."/>
            <person name="Cheng C."/>
            <person name="Hour A."/>
            <person name="Lee P."/>
            <person name="Lin S."/>
            <person name="Lin Y."/>
            <person name="Liou J."/>
            <person name="Liu S."/>
            <person name="Hsing Y."/>
            <person name="Raghuvanshi S."/>
            <person name="Mohanty A."/>
            <person name="Bharti A.K."/>
            <person name="Gaur A."/>
            <person name="Gupta V."/>
            <person name="Kumar D."/>
            <person name="Ravi V."/>
            <person name="Vij S."/>
            <person name="Kapur A."/>
            <person name="Khurana P."/>
            <person name="Khurana P."/>
            <person name="Khurana J.P."/>
            <person name="Tyagi A.K."/>
            <person name="Gaikwad K."/>
            <person name="Singh A."/>
            <person name="Dalal V."/>
            <person name="Srivastava S."/>
            <person name="Dixit A."/>
            <person name="Pal A.K."/>
            <person name="Ghazi I.A."/>
            <person name="Yadav M."/>
            <person name="Pandit A."/>
            <person name="Bhargava A."/>
            <person name="Sureshbabu K."/>
            <person name="Batra K."/>
            <person name="Sharma T.R."/>
            <person name="Mohapatra T."/>
            <person name="Singh N.K."/>
            <person name="Messing J."/>
            <person name="Nelson A.B."/>
            <person name="Fuks G."/>
            <person name="Kavchok S."/>
            <person name="Keizer G."/>
            <person name="Linton E."/>
            <person name="Llaca V."/>
            <person name="Song R."/>
            <person name="Tanyolac B."/>
            <person name="Young S."/>
            <person name="Ho-Il K."/>
            <person name="Hahn J.H."/>
            <person name="Sangsakoo G."/>
            <person name="Vanavichit A."/>
            <person name="de Mattos Luiz.A.T."/>
            <person name="Zimmer P.D."/>
            <person name="Malone G."/>
            <person name="Dellagostin O."/>
            <person name="de Oliveira A.C."/>
            <person name="Bevan M."/>
            <person name="Bancroft I."/>
            <person name="Minx P."/>
            <person name="Cordum H."/>
            <person name="Wilson R."/>
            <person name="Cheng Z."/>
            <person name="Jin W."/>
            <person name="Jiang J."/>
            <person name="Leong S.A."/>
            <person name="Iwama H."/>
            <person name="Gojobori T."/>
            <person name="Itoh T."/>
            <person name="Niimura Y."/>
            <person name="Fujii Y."/>
            <person name="Habara T."/>
            <person name="Sakai H."/>
            <person name="Sato Y."/>
            <person name="Wilson G."/>
            <person name="Kumar K."/>
            <person name="McCouch S."/>
            <person name="Juretic N."/>
            <person name="Hoen D."/>
            <person name="Wright S."/>
            <person name="Bruskiewich R."/>
            <person name="Bureau T."/>
            <person name="Miyao A."/>
            <person name="Hirochika H."/>
            <person name="Nishikawa T."/>
            <person name="Kadowaki K."/>
            <person name="Sugiura M."/>
            <person name="Burr B."/>
            <person name="Sasaki T."/>
        </authorList>
    </citation>
    <scope>NUCLEOTIDE SEQUENCE [LARGE SCALE GENOMIC DNA]</scope>
    <source>
        <strain evidence="2">cv. Nipponbare</strain>
    </source>
</reference>